<dbReference type="Proteomes" id="UP001151760">
    <property type="component" value="Unassembled WGS sequence"/>
</dbReference>
<proteinExistence type="predicted"/>
<dbReference type="SUPFAM" id="SSF100920">
    <property type="entry name" value="Heat shock protein 70kD (HSP70), peptide-binding domain"/>
    <property type="match status" value="1"/>
</dbReference>
<dbReference type="EMBL" id="BQNB010021268">
    <property type="protein sequence ID" value="GJU04626.1"/>
    <property type="molecule type" value="Genomic_DNA"/>
</dbReference>
<protein>
    <submittedName>
        <fullName evidence="1">Heat shock cognate 70 kDa protein-like protein</fullName>
    </submittedName>
</protein>
<name>A0ABQ5IXM0_9ASTR</name>
<dbReference type="InterPro" id="IPR029047">
    <property type="entry name" value="HSP70_peptide-bd_sf"/>
</dbReference>
<sequence length="141" mass="15386">MELFASGAAILAARLSGDVDDMKKYVVLLDVTPRSLGIRVQKNATIGATLSRIAVYQGEGVKVKDNVLFGEFFFNSLVLGTKGLEDVGPAMIYVQGPAPFVGAFAAPVYYSHPDPNVKDWKAKEFVSGLRWTKTKKKEMIT</sequence>
<keyword evidence="2" id="KW-1185">Reference proteome</keyword>
<accession>A0ABQ5IXM0</accession>
<evidence type="ECO:0000313" key="2">
    <source>
        <dbReference type="Proteomes" id="UP001151760"/>
    </source>
</evidence>
<organism evidence="1 2">
    <name type="scientific">Tanacetum coccineum</name>
    <dbReference type="NCBI Taxonomy" id="301880"/>
    <lineage>
        <taxon>Eukaryota</taxon>
        <taxon>Viridiplantae</taxon>
        <taxon>Streptophyta</taxon>
        <taxon>Embryophyta</taxon>
        <taxon>Tracheophyta</taxon>
        <taxon>Spermatophyta</taxon>
        <taxon>Magnoliopsida</taxon>
        <taxon>eudicotyledons</taxon>
        <taxon>Gunneridae</taxon>
        <taxon>Pentapetalae</taxon>
        <taxon>asterids</taxon>
        <taxon>campanulids</taxon>
        <taxon>Asterales</taxon>
        <taxon>Asteraceae</taxon>
        <taxon>Asteroideae</taxon>
        <taxon>Anthemideae</taxon>
        <taxon>Anthemidinae</taxon>
        <taxon>Tanacetum</taxon>
    </lineage>
</organism>
<evidence type="ECO:0000313" key="1">
    <source>
        <dbReference type="EMBL" id="GJU04626.1"/>
    </source>
</evidence>
<gene>
    <name evidence="1" type="ORF">Tco_1121056</name>
</gene>
<reference evidence="1" key="2">
    <citation type="submission" date="2022-01" db="EMBL/GenBank/DDBJ databases">
        <authorList>
            <person name="Yamashiro T."/>
            <person name="Shiraishi A."/>
            <person name="Satake H."/>
            <person name="Nakayama K."/>
        </authorList>
    </citation>
    <scope>NUCLEOTIDE SEQUENCE</scope>
</reference>
<reference evidence="1" key="1">
    <citation type="journal article" date="2022" name="Int. J. Mol. Sci.">
        <title>Draft Genome of Tanacetum Coccineum: Genomic Comparison of Closely Related Tanacetum-Family Plants.</title>
        <authorList>
            <person name="Yamashiro T."/>
            <person name="Shiraishi A."/>
            <person name="Nakayama K."/>
            <person name="Satake H."/>
        </authorList>
    </citation>
    <scope>NUCLEOTIDE SEQUENCE</scope>
</reference>
<comment type="caution">
    <text evidence="1">The sequence shown here is derived from an EMBL/GenBank/DDBJ whole genome shotgun (WGS) entry which is preliminary data.</text>
</comment>